<dbReference type="SUPFAM" id="SSF53850">
    <property type="entry name" value="Periplasmic binding protein-like II"/>
    <property type="match status" value="1"/>
</dbReference>
<evidence type="ECO:0000256" key="2">
    <source>
        <dbReference type="ARBA" id="ARBA00023015"/>
    </source>
</evidence>
<dbReference type="Gene3D" id="3.40.190.290">
    <property type="match status" value="1"/>
</dbReference>
<keyword evidence="2" id="KW-0805">Transcription regulation</keyword>
<dbReference type="CDD" id="cd08420">
    <property type="entry name" value="PBP2_CysL_like"/>
    <property type="match status" value="1"/>
</dbReference>
<dbReference type="InterPro" id="IPR005119">
    <property type="entry name" value="LysR_subst-bd"/>
</dbReference>
<reference evidence="5 6" key="1">
    <citation type="submission" date="2023-10" db="EMBL/GenBank/DDBJ databases">
        <title>Virgibacillus halophilus 5B73C genome.</title>
        <authorList>
            <person name="Miliotis G."/>
            <person name="Sengupta P."/>
            <person name="Hameed A."/>
            <person name="Chuvochina M."/>
            <person name="Mcdonagh F."/>
            <person name="Simpson A.C."/>
            <person name="Singh N.K."/>
            <person name="Rekha P.D."/>
            <person name="Raman K."/>
            <person name="Hugenholtz P."/>
            <person name="Venkateswaran K."/>
        </authorList>
    </citation>
    <scope>NUCLEOTIDE SEQUENCE [LARGE SCALE GENOMIC DNA]</scope>
    <source>
        <strain evidence="5 6">5B73C</strain>
    </source>
</reference>
<dbReference type="PANTHER" id="PTHR30126:SF39">
    <property type="entry name" value="HTH-TYPE TRANSCRIPTIONAL REGULATOR CYSL"/>
    <property type="match status" value="1"/>
</dbReference>
<keyword evidence="6" id="KW-1185">Reference proteome</keyword>
<evidence type="ECO:0000256" key="3">
    <source>
        <dbReference type="ARBA" id="ARBA00023163"/>
    </source>
</evidence>
<dbReference type="EMBL" id="JAWDIP010000003">
    <property type="protein sequence ID" value="MDY0393629.1"/>
    <property type="molecule type" value="Genomic_DNA"/>
</dbReference>
<dbReference type="Pfam" id="PF03466">
    <property type="entry name" value="LysR_substrate"/>
    <property type="match status" value="1"/>
</dbReference>
<protein>
    <submittedName>
        <fullName evidence="5">LysR substrate-binding domain-containing protein</fullName>
    </submittedName>
</protein>
<evidence type="ECO:0000313" key="6">
    <source>
        <dbReference type="Proteomes" id="UP001281447"/>
    </source>
</evidence>
<evidence type="ECO:0000256" key="1">
    <source>
        <dbReference type="ARBA" id="ARBA00009437"/>
    </source>
</evidence>
<comment type="caution">
    <text evidence="5">The sequence shown here is derived from an EMBL/GenBank/DDBJ whole genome shotgun (WGS) entry which is preliminary data.</text>
</comment>
<organism evidence="5 6">
    <name type="scientific">Tigheibacillus halophilus</name>
    <dbReference type="NCBI Taxonomy" id="361280"/>
    <lineage>
        <taxon>Bacteria</taxon>
        <taxon>Bacillati</taxon>
        <taxon>Bacillota</taxon>
        <taxon>Bacilli</taxon>
        <taxon>Bacillales</taxon>
        <taxon>Bacillaceae</taxon>
        <taxon>Tigheibacillus</taxon>
    </lineage>
</organism>
<dbReference type="Proteomes" id="UP001281447">
    <property type="component" value="Unassembled WGS sequence"/>
</dbReference>
<evidence type="ECO:0000259" key="4">
    <source>
        <dbReference type="Pfam" id="PF03466"/>
    </source>
</evidence>
<gene>
    <name evidence="5" type="ORF">RWE15_03210</name>
</gene>
<proteinExistence type="inferred from homology"/>
<feature type="domain" description="LysR substrate-binding" evidence="4">
    <location>
        <begin position="25"/>
        <end position="233"/>
    </location>
</feature>
<accession>A0ABU5C2V4</accession>
<dbReference type="PANTHER" id="PTHR30126">
    <property type="entry name" value="HTH-TYPE TRANSCRIPTIONAL REGULATOR"/>
    <property type="match status" value="1"/>
</dbReference>
<sequence length="240" mass="27589">MESAEKILKEINFAKNKLASLSKTVHGDLTIGASLTLGEHILPYILGKYQKQYPNVHLDMKVGNSEHIMEKLENQQIHLAFIQSTSRYRKFTQQLFLEDELVIIAPQHFIYPEFDCVSEYISAEMLLAMPMIIREQGSGTRQVIEEQLRNNHLDPHKINVVLELENTESIKAAVESGLGISIISKASVRKELRLNTLRKLSIKGMHLKRKFYSVYDEQNLSLPSSSFLSFIHHYYQQKSS</sequence>
<name>A0ABU5C2V4_9BACI</name>
<comment type="similarity">
    <text evidence="1">Belongs to the LysR transcriptional regulatory family.</text>
</comment>
<keyword evidence="3" id="KW-0804">Transcription</keyword>
<evidence type="ECO:0000313" key="5">
    <source>
        <dbReference type="EMBL" id="MDY0393629.1"/>
    </source>
</evidence>